<dbReference type="InterPro" id="IPR003591">
    <property type="entry name" value="Leu-rich_rpt_typical-subtyp"/>
</dbReference>
<dbReference type="EMBL" id="CM003610">
    <property type="protein sequence ID" value="KYP62087.1"/>
    <property type="molecule type" value="Genomic_DNA"/>
</dbReference>
<keyword evidence="10" id="KW-0675">Receptor</keyword>
<keyword evidence="15" id="KW-1185">Reference proteome</keyword>
<evidence type="ECO:0000256" key="8">
    <source>
        <dbReference type="ARBA" id="ARBA00022989"/>
    </source>
</evidence>
<accession>A0A151T4V5</accession>
<keyword evidence="8 12" id="KW-1133">Transmembrane helix</keyword>
<dbReference type="Gramene" id="C.cajan_16135.t">
    <property type="protein sequence ID" value="C.cajan_16135.t"/>
    <property type="gene ID" value="C.cajan_16135"/>
</dbReference>
<evidence type="ECO:0000256" key="5">
    <source>
        <dbReference type="ARBA" id="ARBA00022692"/>
    </source>
</evidence>
<dbReference type="SMART" id="SM00369">
    <property type="entry name" value="LRR_TYP"/>
    <property type="match status" value="9"/>
</dbReference>
<feature type="transmembrane region" description="Helical" evidence="12">
    <location>
        <begin position="752"/>
        <end position="775"/>
    </location>
</feature>
<evidence type="ECO:0000313" key="15">
    <source>
        <dbReference type="Proteomes" id="UP000075243"/>
    </source>
</evidence>
<dbReference type="InterPro" id="IPR001611">
    <property type="entry name" value="Leu-rich_rpt"/>
</dbReference>
<gene>
    <name evidence="14" type="ORF">KK1_016610</name>
</gene>
<evidence type="ECO:0000256" key="7">
    <source>
        <dbReference type="ARBA" id="ARBA00022737"/>
    </source>
</evidence>
<dbReference type="Gene3D" id="3.80.10.10">
    <property type="entry name" value="Ribonuclease Inhibitor"/>
    <property type="match status" value="3"/>
</dbReference>
<evidence type="ECO:0000313" key="14">
    <source>
        <dbReference type="EMBL" id="KYP62087.1"/>
    </source>
</evidence>
<dbReference type="InterPro" id="IPR046956">
    <property type="entry name" value="RLP23-like"/>
</dbReference>
<dbReference type="OMA" id="IDTIPNW"/>
<evidence type="ECO:0000256" key="2">
    <source>
        <dbReference type="ARBA" id="ARBA00009592"/>
    </source>
</evidence>
<dbReference type="PRINTS" id="PR00019">
    <property type="entry name" value="LEURICHRPT"/>
</dbReference>
<protein>
    <submittedName>
        <fullName evidence="14">LRR receptor-like serine/threonine-protein kinase GSO2</fullName>
    </submittedName>
</protein>
<keyword evidence="9 12" id="KW-0472">Membrane</keyword>
<dbReference type="SMART" id="SM00365">
    <property type="entry name" value="LRR_SD22"/>
    <property type="match status" value="6"/>
</dbReference>
<evidence type="ECO:0000259" key="13">
    <source>
        <dbReference type="Pfam" id="PF23598"/>
    </source>
</evidence>
<evidence type="ECO:0000256" key="9">
    <source>
        <dbReference type="ARBA" id="ARBA00023136"/>
    </source>
</evidence>
<comment type="similarity">
    <text evidence="2">Belongs to the RLP family.</text>
</comment>
<proteinExistence type="inferred from homology"/>
<keyword evidence="6" id="KW-0732">Signal</keyword>
<dbReference type="GO" id="GO:0005886">
    <property type="term" value="C:plasma membrane"/>
    <property type="evidence" value="ECO:0007669"/>
    <property type="project" value="UniProtKB-SubCell"/>
</dbReference>
<keyword evidence="5 12" id="KW-0812">Transmembrane</keyword>
<dbReference type="InterPro" id="IPR055414">
    <property type="entry name" value="LRR_R13L4/SHOC2-like"/>
</dbReference>
<dbReference type="SUPFAM" id="SSF52058">
    <property type="entry name" value="L domain-like"/>
    <property type="match status" value="3"/>
</dbReference>
<keyword evidence="11" id="KW-0325">Glycoprotein</keyword>
<evidence type="ECO:0000256" key="10">
    <source>
        <dbReference type="ARBA" id="ARBA00023170"/>
    </source>
</evidence>
<sequence length="797" mass="89102">MFGGEINPCLVDLKHLNYLDLSGNELLGAGIPIPGFLWTMTSLTRLDLSYVGFNGKIPPQIKNLSNLVYLDLTYVAIGPIPSQIGNLSNLLYLHLTSRSNKGDLFSENVDWLSSLSKLEYLDLSGVDLSKSFHWLHNLQALPSLKHLHLSNSKLNHNNQPSFLNVSSLLTLDLSFASYSPAISFVPKWIFSLKTLNSLQLRGNEIQGPIPDSFQNLTLLQHLNLWSNSFSSSIPNWLYRLCHLEFLNLAQNNLHGSISDNLGNLTSLVVLYLSYNQLEGPIPSSIGNLTSLVELDLSNNQLQGTIPTSLGNLCKSIEKLSSLKSLHLSKNKFRILDPIPAWFWERFSQAFVVNLSHNHIHGELATTLRNPISIYNVYLSSNNLFGKLPNLSNDVYRLDLSKNSFSESMNDFLCKNQVEPMQLGFLNLASNNLSGEIPDCWMIWPFLVDVNLQSNHFVGNLPPSMGSLTILQSLQIRNNSLSGMFPTNLRKNNQLISLDLGENNLSGTIPTWVGEKLSRMKILRLQSNKFSGHIPNEMCNMSLLQVLYLAHNDLSGNIPSCFNHLKAMTLMNKSTTPLIFSEATNYAFGSNTIGIVSVLLWLKGRGDEYQNFLGLVTSIDISNNKLSGDIPIEITNLNGLNFLNLSHNQLTGHIPSSIGNMGSLQFIDISRNQLSGEIPPTISNLSFLSMLDLSYNHLKGKIPTGTQIQSFEASNFVGNNLCGPPLPVNCRSNPQIPNIDHIGTEDDGHGVNWFFVSMTLGFVVGFWVVVAPLFIYRSWRFVYFCFLDDIWYKLQSYW</sequence>
<feature type="domain" description="Disease resistance R13L4/SHOC-2-like LRR" evidence="13">
    <location>
        <begin position="10"/>
        <end position="228"/>
    </location>
</feature>
<evidence type="ECO:0000256" key="1">
    <source>
        <dbReference type="ARBA" id="ARBA00004251"/>
    </source>
</evidence>
<evidence type="ECO:0000256" key="4">
    <source>
        <dbReference type="ARBA" id="ARBA00022614"/>
    </source>
</evidence>
<dbReference type="AlphaFoldDB" id="A0A151T4V5"/>
<keyword evidence="3" id="KW-1003">Cell membrane</keyword>
<dbReference type="Pfam" id="PF23598">
    <property type="entry name" value="LRR_14"/>
    <property type="match status" value="1"/>
</dbReference>
<comment type="subcellular location">
    <subcellularLocation>
        <location evidence="1">Cell membrane</location>
        <topology evidence="1">Single-pass type I membrane protein</topology>
    </subcellularLocation>
</comment>
<evidence type="ECO:0000256" key="6">
    <source>
        <dbReference type="ARBA" id="ARBA00022729"/>
    </source>
</evidence>
<dbReference type="PANTHER" id="PTHR48063">
    <property type="entry name" value="LRR RECEPTOR-LIKE KINASE"/>
    <property type="match status" value="1"/>
</dbReference>
<name>A0A151T4V5_CAJCA</name>
<dbReference type="FunFam" id="3.80.10.10:FF:000213">
    <property type="entry name" value="Tyrosine-sulfated glycopeptide receptor 1"/>
    <property type="match status" value="1"/>
</dbReference>
<dbReference type="FunFam" id="3.80.10.10:FF:000041">
    <property type="entry name" value="LRR receptor-like serine/threonine-protein kinase ERECTA"/>
    <property type="match status" value="1"/>
</dbReference>
<dbReference type="InterPro" id="IPR032675">
    <property type="entry name" value="LRR_dom_sf"/>
</dbReference>
<reference evidence="14 15" key="1">
    <citation type="journal article" date="2012" name="Nat. Biotechnol.">
        <title>Draft genome sequence of pigeonpea (Cajanus cajan), an orphan legume crop of resource-poor farmers.</title>
        <authorList>
            <person name="Varshney R.K."/>
            <person name="Chen W."/>
            <person name="Li Y."/>
            <person name="Bharti A.K."/>
            <person name="Saxena R.K."/>
            <person name="Schlueter J.A."/>
            <person name="Donoghue M.T."/>
            <person name="Azam S."/>
            <person name="Fan G."/>
            <person name="Whaley A.M."/>
            <person name="Farmer A.D."/>
            <person name="Sheridan J."/>
            <person name="Iwata A."/>
            <person name="Tuteja R."/>
            <person name="Penmetsa R.V."/>
            <person name="Wu W."/>
            <person name="Upadhyaya H.D."/>
            <person name="Yang S.P."/>
            <person name="Shah T."/>
            <person name="Saxena K.B."/>
            <person name="Michael T."/>
            <person name="McCombie W.R."/>
            <person name="Yang B."/>
            <person name="Zhang G."/>
            <person name="Yang H."/>
            <person name="Wang J."/>
            <person name="Spillane C."/>
            <person name="Cook D.R."/>
            <person name="May G.D."/>
            <person name="Xu X."/>
            <person name="Jackson S.A."/>
        </authorList>
    </citation>
    <scope>NUCLEOTIDE SEQUENCE [LARGE SCALE GENOMIC DNA]</scope>
    <source>
        <strain evidence="15">cv. Asha</strain>
    </source>
</reference>
<organism evidence="14 15">
    <name type="scientific">Cajanus cajan</name>
    <name type="common">Pigeon pea</name>
    <name type="synonym">Cajanus indicus</name>
    <dbReference type="NCBI Taxonomy" id="3821"/>
    <lineage>
        <taxon>Eukaryota</taxon>
        <taxon>Viridiplantae</taxon>
        <taxon>Streptophyta</taxon>
        <taxon>Embryophyta</taxon>
        <taxon>Tracheophyta</taxon>
        <taxon>Spermatophyta</taxon>
        <taxon>Magnoliopsida</taxon>
        <taxon>eudicotyledons</taxon>
        <taxon>Gunneridae</taxon>
        <taxon>Pentapetalae</taxon>
        <taxon>rosids</taxon>
        <taxon>fabids</taxon>
        <taxon>Fabales</taxon>
        <taxon>Fabaceae</taxon>
        <taxon>Papilionoideae</taxon>
        <taxon>50 kb inversion clade</taxon>
        <taxon>NPAAA clade</taxon>
        <taxon>indigoferoid/millettioid clade</taxon>
        <taxon>Phaseoleae</taxon>
        <taxon>Cajanus</taxon>
    </lineage>
</organism>
<evidence type="ECO:0000256" key="3">
    <source>
        <dbReference type="ARBA" id="ARBA00022475"/>
    </source>
</evidence>
<dbReference type="PANTHER" id="PTHR48063:SF63">
    <property type="entry name" value="LEUCINE-RICH RECEPTOR-LIKE KINASE FAMILY PROTEIN"/>
    <property type="match status" value="1"/>
</dbReference>
<dbReference type="Pfam" id="PF00560">
    <property type="entry name" value="LRR_1"/>
    <property type="match status" value="9"/>
</dbReference>
<keyword evidence="4" id="KW-0433">Leucine-rich repeat</keyword>
<evidence type="ECO:0000256" key="12">
    <source>
        <dbReference type="SAM" id="Phobius"/>
    </source>
</evidence>
<dbReference type="Proteomes" id="UP000075243">
    <property type="component" value="Chromosome 8"/>
</dbReference>
<dbReference type="STRING" id="3821.A0A151T4V5"/>
<keyword evidence="7" id="KW-0677">Repeat</keyword>
<evidence type="ECO:0000256" key="11">
    <source>
        <dbReference type="ARBA" id="ARBA00023180"/>
    </source>
</evidence>